<dbReference type="AlphaFoldDB" id="V7C0K3"/>
<protein>
    <submittedName>
        <fullName evidence="1">Uncharacterized protein</fullName>
    </submittedName>
</protein>
<dbReference type="Proteomes" id="UP000000226">
    <property type="component" value="Chromosome 5"/>
</dbReference>
<dbReference type="Gramene" id="ESW22431">
    <property type="protein sequence ID" value="ESW22431"/>
    <property type="gene ID" value="PHAVU_005G153400g"/>
</dbReference>
<dbReference type="InterPro" id="IPR027850">
    <property type="entry name" value="DUF4504"/>
</dbReference>
<dbReference type="PANTHER" id="PTHR31366:SF2">
    <property type="entry name" value="UPF0739 PROTEIN C1ORF74"/>
    <property type="match status" value="1"/>
</dbReference>
<keyword evidence="2" id="KW-1185">Reference proteome</keyword>
<dbReference type="EMBL" id="CM002292">
    <property type="protein sequence ID" value="ESW22431.1"/>
    <property type="molecule type" value="Genomic_DNA"/>
</dbReference>
<organism evidence="1 2">
    <name type="scientific">Phaseolus vulgaris</name>
    <name type="common">Kidney bean</name>
    <name type="synonym">French bean</name>
    <dbReference type="NCBI Taxonomy" id="3885"/>
    <lineage>
        <taxon>Eukaryota</taxon>
        <taxon>Viridiplantae</taxon>
        <taxon>Streptophyta</taxon>
        <taxon>Embryophyta</taxon>
        <taxon>Tracheophyta</taxon>
        <taxon>Spermatophyta</taxon>
        <taxon>Magnoliopsida</taxon>
        <taxon>eudicotyledons</taxon>
        <taxon>Gunneridae</taxon>
        <taxon>Pentapetalae</taxon>
        <taxon>rosids</taxon>
        <taxon>fabids</taxon>
        <taxon>Fabales</taxon>
        <taxon>Fabaceae</taxon>
        <taxon>Papilionoideae</taxon>
        <taxon>50 kb inversion clade</taxon>
        <taxon>NPAAA clade</taxon>
        <taxon>indigoferoid/millettioid clade</taxon>
        <taxon>Phaseoleae</taxon>
        <taxon>Phaseolus</taxon>
    </lineage>
</organism>
<dbReference type="PANTHER" id="PTHR31366">
    <property type="entry name" value="UPF0739 PROTEIN C1ORF74"/>
    <property type="match status" value="1"/>
</dbReference>
<sequence length="269" mass="30532">MEASELDEGMKVLDSCLTNINWRLKPSSKRRLQLDMLALITRMRPVVMVDYGGIMPQLQHHLSSLLQLAQTESLIFEHIRLMVIQDMIYLIHLTELTHFLNSTFNSRQPLLFVDLQSENPKMVTKIEESQLAMQLVSIQRLFLTIFSPERTTDPSPSQEVKCTDETNATCQSQSLPSRSTADCIDLSDCMDNTDITVPTLNGNSALKKGTQAEELLSFSVPYDLSMRGSNEQWAEAFLAHIQAKWERCANAWKSLKMEVSECHPQAIVL</sequence>
<accession>V7C0K3</accession>
<gene>
    <name evidence="1" type="ORF">PHAVU_005G153400g</name>
</gene>
<reference evidence="2" key="1">
    <citation type="journal article" date="2014" name="Nat. Genet.">
        <title>A reference genome for common bean and genome-wide analysis of dual domestications.</title>
        <authorList>
            <person name="Schmutz J."/>
            <person name="McClean P.E."/>
            <person name="Mamidi S."/>
            <person name="Wu G.A."/>
            <person name="Cannon S.B."/>
            <person name="Grimwood J."/>
            <person name="Jenkins J."/>
            <person name="Shu S."/>
            <person name="Song Q."/>
            <person name="Chavarro C."/>
            <person name="Torres-Torres M."/>
            <person name="Geffroy V."/>
            <person name="Moghaddam S.M."/>
            <person name="Gao D."/>
            <person name="Abernathy B."/>
            <person name="Barry K."/>
            <person name="Blair M."/>
            <person name="Brick M.A."/>
            <person name="Chovatia M."/>
            <person name="Gepts P."/>
            <person name="Goodstein D.M."/>
            <person name="Gonzales M."/>
            <person name="Hellsten U."/>
            <person name="Hyten D.L."/>
            <person name="Jia G."/>
            <person name="Kelly J.D."/>
            <person name="Kudrna D."/>
            <person name="Lee R."/>
            <person name="Richard M.M."/>
            <person name="Miklas P.N."/>
            <person name="Osorno J.M."/>
            <person name="Rodrigues J."/>
            <person name="Thareau V."/>
            <person name="Urrea C.A."/>
            <person name="Wang M."/>
            <person name="Yu Y."/>
            <person name="Zhang M."/>
            <person name="Wing R.A."/>
            <person name="Cregan P.B."/>
            <person name="Rokhsar D.S."/>
            <person name="Jackson S.A."/>
        </authorList>
    </citation>
    <scope>NUCLEOTIDE SEQUENCE [LARGE SCALE GENOMIC DNA]</scope>
    <source>
        <strain evidence="2">cv. G19833</strain>
    </source>
</reference>
<proteinExistence type="predicted"/>
<dbReference type="Pfam" id="PF14953">
    <property type="entry name" value="DUF4504"/>
    <property type="match status" value="2"/>
</dbReference>
<evidence type="ECO:0000313" key="1">
    <source>
        <dbReference type="EMBL" id="ESW22431.1"/>
    </source>
</evidence>
<dbReference type="OrthoDB" id="2395010at2759"/>
<name>V7C0K3_PHAVU</name>
<evidence type="ECO:0000313" key="2">
    <source>
        <dbReference type="Proteomes" id="UP000000226"/>
    </source>
</evidence>